<dbReference type="AlphaFoldDB" id="A0A9N9I6H5"/>
<comment type="caution">
    <text evidence="1">The sequence shown here is derived from an EMBL/GenBank/DDBJ whole genome shotgun (WGS) entry which is preliminary data.</text>
</comment>
<reference evidence="1" key="1">
    <citation type="submission" date="2021-06" db="EMBL/GenBank/DDBJ databases">
        <authorList>
            <person name="Kallberg Y."/>
            <person name="Tangrot J."/>
            <person name="Rosling A."/>
        </authorList>
    </citation>
    <scope>NUCLEOTIDE SEQUENCE</scope>
    <source>
        <strain evidence="1">CL551</strain>
    </source>
</reference>
<proteinExistence type="predicted"/>
<organism evidence="1 2">
    <name type="scientific">Acaulospora morrowiae</name>
    <dbReference type="NCBI Taxonomy" id="94023"/>
    <lineage>
        <taxon>Eukaryota</taxon>
        <taxon>Fungi</taxon>
        <taxon>Fungi incertae sedis</taxon>
        <taxon>Mucoromycota</taxon>
        <taxon>Glomeromycotina</taxon>
        <taxon>Glomeromycetes</taxon>
        <taxon>Diversisporales</taxon>
        <taxon>Acaulosporaceae</taxon>
        <taxon>Acaulospora</taxon>
    </lineage>
</organism>
<accession>A0A9N9I6H5</accession>
<sequence>NDNISSQRIEHPEITISSSSAYEVNAQDTPSFEFVVSHIRIKRNYAFVSGFLTSRTIFYVEAIVLTCFRFVANLHGPESLDIWENIHHFFEAHPVLNFVLAGNWFFV</sequence>
<dbReference type="Proteomes" id="UP000789342">
    <property type="component" value="Unassembled WGS sequence"/>
</dbReference>
<name>A0A9N9I6H5_9GLOM</name>
<evidence type="ECO:0000313" key="1">
    <source>
        <dbReference type="EMBL" id="CAG8723726.1"/>
    </source>
</evidence>
<evidence type="ECO:0000313" key="2">
    <source>
        <dbReference type="Proteomes" id="UP000789342"/>
    </source>
</evidence>
<dbReference type="EMBL" id="CAJVPV010023429">
    <property type="protein sequence ID" value="CAG8723726.1"/>
    <property type="molecule type" value="Genomic_DNA"/>
</dbReference>
<feature type="non-terminal residue" evidence="1">
    <location>
        <position position="1"/>
    </location>
</feature>
<keyword evidence="2" id="KW-1185">Reference proteome</keyword>
<gene>
    <name evidence="1" type="ORF">AMORRO_LOCUS13507</name>
</gene>
<protein>
    <submittedName>
        <fullName evidence="1">6365_t:CDS:1</fullName>
    </submittedName>
</protein>